<sequence length="76" mass="8686">MTSALKNLVCEQEQLEKKKAEQSEKMKNKMALLHRAAEEKRAVIEARRGEDILKTEEMAARYRATGTTPKKTMGCF</sequence>
<evidence type="ECO:0000313" key="4">
    <source>
        <dbReference type="EMBL" id="QCE12276.1"/>
    </source>
</evidence>
<evidence type="ECO:0000256" key="2">
    <source>
        <dbReference type="SAM" id="Coils"/>
    </source>
</evidence>
<dbReference type="AlphaFoldDB" id="A0A4D6NF15"/>
<evidence type="ECO:0000313" key="5">
    <source>
        <dbReference type="Proteomes" id="UP000501690"/>
    </source>
</evidence>
<dbReference type="Proteomes" id="UP000501690">
    <property type="component" value="Linkage Group LG10"/>
</dbReference>
<dbReference type="EMBL" id="CP039354">
    <property type="protein sequence ID" value="QCE12276.1"/>
    <property type="molecule type" value="Genomic_DNA"/>
</dbReference>
<reference evidence="4 5" key="1">
    <citation type="submission" date="2019-04" db="EMBL/GenBank/DDBJ databases">
        <title>An improved genome assembly and genetic linkage map for asparagus bean, Vigna unguiculata ssp. sesquipedialis.</title>
        <authorList>
            <person name="Xia Q."/>
            <person name="Zhang R."/>
            <person name="Dong Y."/>
        </authorList>
    </citation>
    <scope>NUCLEOTIDE SEQUENCE [LARGE SCALE GENOMIC DNA]</scope>
    <source>
        <tissue evidence="4">Leaf</tissue>
    </source>
</reference>
<proteinExistence type="inferred from homology"/>
<keyword evidence="2" id="KW-0175">Coiled coil</keyword>
<name>A0A4D6NF15_VIGUN</name>
<dbReference type="Pfam" id="PF03763">
    <property type="entry name" value="Remorin_C"/>
    <property type="match status" value="1"/>
</dbReference>
<accession>A0A4D6NF15</accession>
<organism evidence="4 5">
    <name type="scientific">Vigna unguiculata</name>
    <name type="common">Cowpea</name>
    <dbReference type="NCBI Taxonomy" id="3917"/>
    <lineage>
        <taxon>Eukaryota</taxon>
        <taxon>Viridiplantae</taxon>
        <taxon>Streptophyta</taxon>
        <taxon>Embryophyta</taxon>
        <taxon>Tracheophyta</taxon>
        <taxon>Spermatophyta</taxon>
        <taxon>Magnoliopsida</taxon>
        <taxon>eudicotyledons</taxon>
        <taxon>Gunneridae</taxon>
        <taxon>Pentapetalae</taxon>
        <taxon>rosids</taxon>
        <taxon>fabids</taxon>
        <taxon>Fabales</taxon>
        <taxon>Fabaceae</taxon>
        <taxon>Papilionoideae</taxon>
        <taxon>50 kb inversion clade</taxon>
        <taxon>NPAAA clade</taxon>
        <taxon>indigoferoid/millettioid clade</taxon>
        <taxon>Phaseoleae</taxon>
        <taxon>Vigna</taxon>
    </lineage>
</organism>
<feature type="domain" description="Remorin C-terminal" evidence="3">
    <location>
        <begin position="11"/>
        <end position="71"/>
    </location>
</feature>
<keyword evidence="5" id="KW-1185">Reference proteome</keyword>
<protein>
    <submittedName>
        <fullName evidence="4">Remorin</fullName>
    </submittedName>
</protein>
<dbReference type="InterPro" id="IPR005516">
    <property type="entry name" value="Remorin_C"/>
</dbReference>
<comment type="similarity">
    <text evidence="1">Belongs to the remorin family.</text>
</comment>
<evidence type="ECO:0000259" key="3">
    <source>
        <dbReference type="Pfam" id="PF03763"/>
    </source>
</evidence>
<evidence type="ECO:0000256" key="1">
    <source>
        <dbReference type="ARBA" id="ARBA00005711"/>
    </source>
</evidence>
<feature type="coiled-coil region" evidence="2">
    <location>
        <begin position="1"/>
        <end position="32"/>
    </location>
</feature>
<gene>
    <name evidence="4" type="ORF">DEO72_LG10g3518</name>
</gene>
<dbReference type="PANTHER" id="PTHR31775">
    <property type="entry name" value="OS02G0117200 PROTEIN"/>
    <property type="match status" value="1"/>
</dbReference>
<dbReference type="PANTHER" id="PTHR31775:SF31">
    <property type="entry name" value="REMORIN-LIKE"/>
    <property type="match status" value="1"/>
</dbReference>